<dbReference type="Pfam" id="PF02358">
    <property type="entry name" value="Trehalose_PPase"/>
    <property type="match status" value="1"/>
</dbReference>
<evidence type="ECO:0000256" key="1">
    <source>
        <dbReference type="ARBA" id="ARBA00022801"/>
    </source>
</evidence>
<dbReference type="InterPro" id="IPR023214">
    <property type="entry name" value="HAD_sf"/>
</dbReference>
<dbReference type="RefSeq" id="WP_425547814.1">
    <property type="nucleotide sequence ID" value="NZ_BAAAUV010000013.1"/>
</dbReference>
<gene>
    <name evidence="4" type="primary">otsB</name>
    <name evidence="4" type="ORF">GCM10010468_48520</name>
</gene>
<dbReference type="EMBL" id="BAAAUV010000013">
    <property type="protein sequence ID" value="GAA3222622.1"/>
    <property type="molecule type" value="Genomic_DNA"/>
</dbReference>
<dbReference type="NCBIfam" id="TIGR00685">
    <property type="entry name" value="T6PP"/>
    <property type="match status" value="1"/>
</dbReference>
<evidence type="ECO:0000256" key="3">
    <source>
        <dbReference type="RuleBase" id="RU361117"/>
    </source>
</evidence>
<organism evidence="4 5">
    <name type="scientific">Actinocorallia longicatena</name>
    <dbReference type="NCBI Taxonomy" id="111803"/>
    <lineage>
        <taxon>Bacteria</taxon>
        <taxon>Bacillati</taxon>
        <taxon>Actinomycetota</taxon>
        <taxon>Actinomycetes</taxon>
        <taxon>Streptosporangiales</taxon>
        <taxon>Thermomonosporaceae</taxon>
        <taxon>Actinocorallia</taxon>
    </lineage>
</organism>
<evidence type="ECO:0000313" key="5">
    <source>
        <dbReference type="Proteomes" id="UP001501237"/>
    </source>
</evidence>
<keyword evidence="3" id="KW-0460">Magnesium</keyword>
<dbReference type="Gene3D" id="3.40.50.1000">
    <property type="entry name" value="HAD superfamily/HAD-like"/>
    <property type="match status" value="1"/>
</dbReference>
<reference evidence="5" key="1">
    <citation type="journal article" date="2019" name="Int. J. Syst. Evol. Microbiol.">
        <title>The Global Catalogue of Microorganisms (GCM) 10K type strain sequencing project: providing services to taxonomists for standard genome sequencing and annotation.</title>
        <authorList>
            <consortium name="The Broad Institute Genomics Platform"/>
            <consortium name="The Broad Institute Genome Sequencing Center for Infectious Disease"/>
            <person name="Wu L."/>
            <person name="Ma J."/>
        </authorList>
    </citation>
    <scope>NUCLEOTIDE SEQUENCE [LARGE SCALE GENOMIC DNA]</scope>
    <source>
        <strain evidence="5">JCM 9377</strain>
    </source>
</reference>
<keyword evidence="5" id="KW-1185">Reference proteome</keyword>
<dbReference type="Gene3D" id="3.30.70.1020">
    <property type="entry name" value="Trehalose-6-phosphate phosphatase related protein, domain 2"/>
    <property type="match status" value="1"/>
</dbReference>
<name>A0ABP6QEB8_9ACTN</name>
<keyword evidence="3" id="KW-0479">Metal-binding</keyword>
<dbReference type="EC" id="3.1.3.12" evidence="3"/>
<dbReference type="InterPro" id="IPR003337">
    <property type="entry name" value="Trehalose_PPase"/>
</dbReference>
<accession>A0ABP6QEB8</accession>
<dbReference type="PANTHER" id="PTHR43768">
    <property type="entry name" value="TREHALOSE 6-PHOSPHATE PHOSPHATASE"/>
    <property type="match status" value="1"/>
</dbReference>
<comment type="caution">
    <text evidence="4">The sequence shown here is derived from an EMBL/GenBank/DDBJ whole genome shotgun (WGS) entry which is preliminary data.</text>
</comment>
<proteinExistence type="inferred from homology"/>
<comment type="catalytic activity">
    <reaction evidence="3">
        <text>alpha,alpha-trehalose 6-phosphate + H2O = alpha,alpha-trehalose + phosphate</text>
        <dbReference type="Rhea" id="RHEA:23420"/>
        <dbReference type="ChEBI" id="CHEBI:15377"/>
        <dbReference type="ChEBI" id="CHEBI:16551"/>
        <dbReference type="ChEBI" id="CHEBI:43474"/>
        <dbReference type="ChEBI" id="CHEBI:58429"/>
        <dbReference type="EC" id="3.1.3.12"/>
    </reaction>
</comment>
<comment type="function">
    <text evidence="2 3">Removes the phosphate from trehalose 6-phosphate to produce free trehalose.</text>
</comment>
<dbReference type="Proteomes" id="UP001501237">
    <property type="component" value="Unassembled WGS sequence"/>
</dbReference>
<comment type="cofactor">
    <cofactor evidence="3">
        <name>Mg(2+)</name>
        <dbReference type="ChEBI" id="CHEBI:18420"/>
    </cofactor>
</comment>
<dbReference type="InterPro" id="IPR044651">
    <property type="entry name" value="OTSB-like"/>
</dbReference>
<dbReference type="SUPFAM" id="SSF56784">
    <property type="entry name" value="HAD-like"/>
    <property type="match status" value="1"/>
</dbReference>
<sequence length="259" mass="27005">MTIPDVLAPIIDHSGEAVIALDFDGTLAPIVADPAAARAHPQAAPVLRRLAPHVRSLVIITGRPALSAVEYGGFETIPNLTVLGQYGLERWSDGTYTTPEEHPGVAEARRKLPLILERQPAGVLVEDKGHALAVHTRQAAEPQVTLDRLRSIVDALAERTGLHVEPGRFVLELRPPGVDKGAALTAYARETKAGALLVAGDDLGDLAAFAAADALGLPALKVCSGSDEVTALADRADIVVDGPEGVVALLAELAGALEH</sequence>
<evidence type="ECO:0000313" key="4">
    <source>
        <dbReference type="EMBL" id="GAA3222622.1"/>
    </source>
</evidence>
<dbReference type="InterPro" id="IPR036412">
    <property type="entry name" value="HAD-like_sf"/>
</dbReference>
<evidence type="ECO:0000256" key="2">
    <source>
        <dbReference type="ARBA" id="ARBA00024179"/>
    </source>
</evidence>
<protein>
    <recommendedName>
        <fullName evidence="3">Trehalose 6-phosphate phosphatase</fullName>
        <ecNumber evidence="3">3.1.3.12</ecNumber>
    </recommendedName>
</protein>
<keyword evidence="1 3" id="KW-0378">Hydrolase</keyword>
<comment type="similarity">
    <text evidence="3">Belongs to the trehalose phosphatase family.</text>
</comment>
<comment type="pathway">
    <text evidence="3">Glycan biosynthesis; trehalose biosynthesis.</text>
</comment>
<dbReference type="PANTHER" id="PTHR43768:SF3">
    <property type="entry name" value="TREHALOSE 6-PHOSPHATE PHOSPHATASE"/>
    <property type="match status" value="1"/>
</dbReference>